<dbReference type="Proteomes" id="UP001190700">
    <property type="component" value="Unassembled WGS sequence"/>
</dbReference>
<dbReference type="EMBL" id="LGRX02026383">
    <property type="protein sequence ID" value="KAK3250960.1"/>
    <property type="molecule type" value="Genomic_DNA"/>
</dbReference>
<keyword evidence="4" id="KW-0067">ATP-binding</keyword>
<dbReference type="Gene3D" id="3.40.50.10330">
    <property type="entry name" value="Probable inorganic polyphosphate/atp-NAD kinase, domain 1"/>
    <property type="match status" value="1"/>
</dbReference>
<proteinExistence type="predicted"/>
<keyword evidence="7" id="KW-1185">Reference proteome</keyword>
<dbReference type="AlphaFoldDB" id="A0AAE0F5D2"/>
<dbReference type="InterPro" id="IPR050187">
    <property type="entry name" value="Lipid_Phosphate_FormReg"/>
</dbReference>
<dbReference type="SMART" id="SM00046">
    <property type="entry name" value="DAGKc"/>
    <property type="match status" value="1"/>
</dbReference>
<protein>
    <recommendedName>
        <fullName evidence="5">DAGKc domain-containing protein</fullName>
    </recommendedName>
</protein>
<dbReference type="GO" id="GO:0001727">
    <property type="term" value="F:lipid kinase activity"/>
    <property type="evidence" value="ECO:0007669"/>
    <property type="project" value="TreeGrafter"/>
</dbReference>
<dbReference type="PANTHER" id="PTHR12358:SF54">
    <property type="entry name" value="SPHINGOSINE KINASE RELATED PROTEIN"/>
    <property type="match status" value="1"/>
</dbReference>
<dbReference type="InterPro" id="IPR045540">
    <property type="entry name" value="YegS/DAGK_C"/>
</dbReference>
<comment type="caution">
    <text evidence="6">The sequence shown here is derived from an EMBL/GenBank/DDBJ whole genome shotgun (WGS) entry which is preliminary data.</text>
</comment>
<dbReference type="PROSITE" id="PS50146">
    <property type="entry name" value="DAGK"/>
    <property type="match status" value="1"/>
</dbReference>
<keyword evidence="2" id="KW-0547">Nucleotide-binding</keyword>
<dbReference type="Pfam" id="PF00781">
    <property type="entry name" value="DAGK_cat"/>
    <property type="match status" value="1"/>
</dbReference>
<gene>
    <name evidence="6" type="ORF">CYMTET_39688</name>
</gene>
<evidence type="ECO:0000256" key="2">
    <source>
        <dbReference type="ARBA" id="ARBA00022741"/>
    </source>
</evidence>
<dbReference type="InterPro" id="IPR001206">
    <property type="entry name" value="Diacylglycerol_kinase_cat_dom"/>
</dbReference>
<keyword evidence="1" id="KW-0808">Transferase</keyword>
<evidence type="ECO:0000313" key="6">
    <source>
        <dbReference type="EMBL" id="KAK3250960.1"/>
    </source>
</evidence>
<dbReference type="InterPro" id="IPR016064">
    <property type="entry name" value="NAD/diacylglycerol_kinase_sf"/>
</dbReference>
<dbReference type="PANTHER" id="PTHR12358">
    <property type="entry name" value="SPHINGOSINE KINASE"/>
    <property type="match status" value="1"/>
</dbReference>
<dbReference type="GO" id="GO:0016020">
    <property type="term" value="C:membrane"/>
    <property type="evidence" value="ECO:0007669"/>
    <property type="project" value="GOC"/>
</dbReference>
<name>A0AAE0F5D2_9CHLO</name>
<dbReference type="SUPFAM" id="SSF111331">
    <property type="entry name" value="NAD kinase/diacylglycerol kinase-like"/>
    <property type="match status" value="1"/>
</dbReference>
<organism evidence="6 7">
    <name type="scientific">Cymbomonas tetramitiformis</name>
    <dbReference type="NCBI Taxonomy" id="36881"/>
    <lineage>
        <taxon>Eukaryota</taxon>
        <taxon>Viridiplantae</taxon>
        <taxon>Chlorophyta</taxon>
        <taxon>Pyramimonadophyceae</taxon>
        <taxon>Pyramimonadales</taxon>
        <taxon>Pyramimonadaceae</taxon>
        <taxon>Cymbomonas</taxon>
    </lineage>
</organism>
<dbReference type="GO" id="GO:0006665">
    <property type="term" value="P:sphingolipid metabolic process"/>
    <property type="evidence" value="ECO:0007669"/>
    <property type="project" value="TreeGrafter"/>
</dbReference>
<feature type="domain" description="DAGKc" evidence="5">
    <location>
        <begin position="15"/>
        <end position="151"/>
    </location>
</feature>
<dbReference type="Pfam" id="PF19279">
    <property type="entry name" value="YegS_C"/>
    <property type="match status" value="1"/>
</dbReference>
<sequence length="320" mass="35574">MDIPPTLDASISTAHTVKSVLLLVNPISGKGDTRSKRKNLVRFIECCAANGITVTRVDTSRANHCYETLLTYPLELVDCVCVAGGDGTYRESVAGMLARTDKLVVPITVLPLGSGNNLARDCGINSYKDTLAKLREGRRKRVDALQVAHRDGTDVSVNVVTWGIGLAVGKTAETRLRWLGPLKYDVATLWHILWNLKRRARLFPRVDGKGNQVDMDFHLMLAQNTRRMGNGYLSCPSSQLDDGKMDLAVIPHLPRLSMLKLFMQLKGDGAHVLDKRVQYIQVDQLNLETEESEEVNIDGDRMVWTPITIDVLPNSWEVLV</sequence>
<evidence type="ECO:0000256" key="4">
    <source>
        <dbReference type="ARBA" id="ARBA00022840"/>
    </source>
</evidence>
<dbReference type="InterPro" id="IPR017438">
    <property type="entry name" value="ATP-NAD_kinase_N"/>
</dbReference>
<dbReference type="GO" id="GO:0005524">
    <property type="term" value="F:ATP binding"/>
    <property type="evidence" value="ECO:0007669"/>
    <property type="project" value="UniProtKB-KW"/>
</dbReference>
<evidence type="ECO:0000256" key="3">
    <source>
        <dbReference type="ARBA" id="ARBA00022777"/>
    </source>
</evidence>
<evidence type="ECO:0000259" key="5">
    <source>
        <dbReference type="PROSITE" id="PS50146"/>
    </source>
</evidence>
<accession>A0AAE0F5D2</accession>
<evidence type="ECO:0000256" key="1">
    <source>
        <dbReference type="ARBA" id="ARBA00022679"/>
    </source>
</evidence>
<dbReference type="Gene3D" id="2.60.200.40">
    <property type="match status" value="1"/>
</dbReference>
<keyword evidence="3" id="KW-0418">Kinase</keyword>
<reference evidence="6 7" key="1">
    <citation type="journal article" date="2015" name="Genome Biol. Evol.">
        <title>Comparative Genomics of a Bacterivorous Green Alga Reveals Evolutionary Causalities and Consequences of Phago-Mixotrophic Mode of Nutrition.</title>
        <authorList>
            <person name="Burns J.A."/>
            <person name="Paasch A."/>
            <person name="Narechania A."/>
            <person name="Kim E."/>
        </authorList>
    </citation>
    <scope>NUCLEOTIDE SEQUENCE [LARGE SCALE GENOMIC DNA]</scope>
    <source>
        <strain evidence="6 7">PLY_AMNH</strain>
    </source>
</reference>
<evidence type="ECO:0000313" key="7">
    <source>
        <dbReference type="Proteomes" id="UP001190700"/>
    </source>
</evidence>